<feature type="signal peptide" evidence="2">
    <location>
        <begin position="1"/>
        <end position="19"/>
    </location>
</feature>
<protein>
    <recommendedName>
        <fullName evidence="5">DUF2502 domain-containing protein</fullName>
    </recommendedName>
</protein>
<evidence type="ECO:0008006" key="5">
    <source>
        <dbReference type="Google" id="ProtNLM"/>
    </source>
</evidence>
<keyword evidence="2" id="KW-0732">Signal</keyword>
<accession>A0A3G8M658</accession>
<feature type="region of interest" description="Disordered" evidence="1">
    <location>
        <begin position="43"/>
        <end position="98"/>
    </location>
</feature>
<dbReference type="AlphaFoldDB" id="A0A3G8M658"/>
<dbReference type="KEGG" id="mros:EHO51_07525"/>
<reference evidence="3 4" key="1">
    <citation type="submission" date="2018-11" db="EMBL/GenBank/DDBJ databases">
        <title>Genome squencing of methanotrophic bacteria isolated from alkaline groundwater in Korea.</title>
        <authorList>
            <person name="Nguyen L.N."/>
        </authorList>
    </citation>
    <scope>NUCLEOTIDE SEQUENCE [LARGE SCALE GENOMIC DNA]</scope>
    <source>
        <strain evidence="3 4">GW6</strain>
    </source>
</reference>
<evidence type="ECO:0000256" key="1">
    <source>
        <dbReference type="SAM" id="MobiDB-lite"/>
    </source>
</evidence>
<evidence type="ECO:0000313" key="4">
    <source>
        <dbReference type="Proteomes" id="UP000273982"/>
    </source>
</evidence>
<evidence type="ECO:0000313" key="3">
    <source>
        <dbReference type="EMBL" id="AZG76590.1"/>
    </source>
</evidence>
<evidence type="ECO:0000256" key="2">
    <source>
        <dbReference type="SAM" id="SignalP"/>
    </source>
</evidence>
<organism evidence="3 4">
    <name type="scientific">Methylocystis rosea</name>
    <dbReference type="NCBI Taxonomy" id="173366"/>
    <lineage>
        <taxon>Bacteria</taxon>
        <taxon>Pseudomonadati</taxon>
        <taxon>Pseudomonadota</taxon>
        <taxon>Alphaproteobacteria</taxon>
        <taxon>Hyphomicrobiales</taxon>
        <taxon>Methylocystaceae</taxon>
        <taxon>Methylocystis</taxon>
    </lineage>
</organism>
<feature type="chain" id="PRO_5018308532" description="DUF2502 domain-containing protein" evidence="2">
    <location>
        <begin position="20"/>
        <end position="98"/>
    </location>
</feature>
<dbReference type="Proteomes" id="UP000273982">
    <property type="component" value="Chromosome"/>
</dbReference>
<name>A0A3G8M658_9HYPH</name>
<dbReference type="RefSeq" id="WP_124738370.1">
    <property type="nucleotide sequence ID" value="NZ_CP034086.1"/>
</dbReference>
<dbReference type="EMBL" id="CP034086">
    <property type="protein sequence ID" value="AZG76590.1"/>
    <property type="molecule type" value="Genomic_DNA"/>
</dbReference>
<proteinExistence type="predicted"/>
<gene>
    <name evidence="3" type="ORF">EHO51_07525</name>
</gene>
<sequence>MNKLLIAALALGAFGFAQSAVSAPAASNATGVIQTDDGLVQNARDRDGNWKENRGYHRGWDNNRRGFWGRENRSWRNDKWRGGPKRDWDNDHRGRDRD</sequence>